<gene>
    <name evidence="2" type="ORF">E5356_05230</name>
</gene>
<evidence type="ECO:0000313" key="2">
    <source>
        <dbReference type="EMBL" id="TGY07131.1"/>
    </source>
</evidence>
<proteinExistence type="predicted"/>
<dbReference type="AlphaFoldDB" id="A0A4S2B029"/>
<organism evidence="2 3">
    <name type="scientific">Bacteroides acidifaciens</name>
    <dbReference type="NCBI Taxonomy" id="85831"/>
    <lineage>
        <taxon>Bacteria</taxon>
        <taxon>Pseudomonadati</taxon>
        <taxon>Bacteroidota</taxon>
        <taxon>Bacteroidia</taxon>
        <taxon>Bacteroidales</taxon>
        <taxon>Bacteroidaceae</taxon>
        <taxon>Bacteroides</taxon>
    </lineage>
</organism>
<evidence type="ECO:0008006" key="4">
    <source>
        <dbReference type="Google" id="ProtNLM"/>
    </source>
</evidence>
<dbReference type="RefSeq" id="WP_136013801.1">
    <property type="nucleotide sequence ID" value="NZ_SRZA01000008.1"/>
</dbReference>
<dbReference type="EMBL" id="SRZA01000008">
    <property type="protein sequence ID" value="TGY07131.1"/>
    <property type="molecule type" value="Genomic_DNA"/>
</dbReference>
<sequence>MLEVRYEDGNLQRLFAELEPKRRTQALKGGFRKAANKVRKKAVDNLREAIHTDKDLEKGVRAIVFKQKAGFRVTIGTKKAGKNGKGEAGMHTNRRGLKKPVLIWAEEGTKSRTTKSSGGKRSARYRAAHSTGSMPRFGFMAKTRDEVRDTVTEDMHKMVTENVERIAKKYGCK</sequence>
<evidence type="ECO:0000313" key="3">
    <source>
        <dbReference type="Proteomes" id="UP000305751"/>
    </source>
</evidence>
<protein>
    <recommendedName>
        <fullName evidence="4">HK97 gp10 family phage protein</fullName>
    </recommendedName>
</protein>
<accession>A0A4S2B029</accession>
<evidence type="ECO:0000256" key="1">
    <source>
        <dbReference type="SAM" id="MobiDB-lite"/>
    </source>
</evidence>
<comment type="caution">
    <text evidence="2">The sequence shown here is derived from an EMBL/GenBank/DDBJ whole genome shotgun (WGS) entry which is preliminary data.</text>
</comment>
<name>A0A4S2B029_9BACE</name>
<keyword evidence="3" id="KW-1185">Reference proteome</keyword>
<dbReference type="Proteomes" id="UP000305751">
    <property type="component" value="Unassembled WGS sequence"/>
</dbReference>
<feature type="region of interest" description="Disordered" evidence="1">
    <location>
        <begin position="109"/>
        <end position="130"/>
    </location>
</feature>
<reference evidence="2 3" key="1">
    <citation type="submission" date="2019-04" db="EMBL/GenBank/DDBJ databases">
        <title>Microbes associate with the intestines of laboratory mice.</title>
        <authorList>
            <person name="Navarre W."/>
            <person name="Wong E."/>
            <person name="Huang K."/>
            <person name="Tropini C."/>
            <person name="Ng K."/>
            <person name="Yu B."/>
        </authorList>
    </citation>
    <scope>NUCLEOTIDE SEQUENCE [LARGE SCALE GENOMIC DNA]</scope>
    <source>
        <strain evidence="2 3">NM70_E10</strain>
    </source>
</reference>